<evidence type="ECO:0000256" key="1">
    <source>
        <dbReference type="ARBA" id="ARBA00023015"/>
    </source>
</evidence>
<keyword evidence="2" id="KW-0238">DNA-binding</keyword>
<dbReference type="RefSeq" id="WP_382400172.1">
    <property type="nucleotide sequence ID" value="NZ_JBHSWH010000001.1"/>
</dbReference>
<evidence type="ECO:0000256" key="2">
    <source>
        <dbReference type="ARBA" id="ARBA00023125"/>
    </source>
</evidence>
<name>A0ABW2AEI9_9MICO</name>
<feature type="domain" description="HTH luxR-type" evidence="4">
    <location>
        <begin position="546"/>
        <end position="609"/>
    </location>
</feature>
<dbReference type="PANTHER" id="PTHR44688">
    <property type="entry name" value="DNA-BINDING TRANSCRIPTIONAL ACTIVATOR DEVR_DOSR"/>
    <property type="match status" value="1"/>
</dbReference>
<dbReference type="SUPFAM" id="SSF46894">
    <property type="entry name" value="C-terminal effector domain of the bipartite response regulators"/>
    <property type="match status" value="1"/>
</dbReference>
<dbReference type="InterPro" id="IPR016032">
    <property type="entry name" value="Sig_transdc_resp-reg_C-effctor"/>
</dbReference>
<organism evidence="5 6">
    <name type="scientific">Flexivirga alba</name>
    <dbReference type="NCBI Taxonomy" id="702742"/>
    <lineage>
        <taxon>Bacteria</taxon>
        <taxon>Bacillati</taxon>
        <taxon>Actinomycetota</taxon>
        <taxon>Actinomycetes</taxon>
        <taxon>Micrococcales</taxon>
        <taxon>Dermacoccaceae</taxon>
        <taxon>Flexivirga</taxon>
    </lineage>
</organism>
<evidence type="ECO:0000313" key="5">
    <source>
        <dbReference type="EMBL" id="MFC6705222.1"/>
    </source>
</evidence>
<dbReference type="CDD" id="cd06170">
    <property type="entry name" value="LuxR_C_like"/>
    <property type="match status" value="1"/>
</dbReference>
<dbReference type="Proteomes" id="UP001596298">
    <property type="component" value="Unassembled WGS sequence"/>
</dbReference>
<dbReference type="PROSITE" id="PS50043">
    <property type="entry name" value="HTH_LUXR_2"/>
    <property type="match status" value="1"/>
</dbReference>
<comment type="caution">
    <text evidence="5">The sequence shown here is derived from an EMBL/GenBank/DDBJ whole genome shotgun (WGS) entry which is preliminary data.</text>
</comment>
<dbReference type="PANTHER" id="PTHR44688:SF16">
    <property type="entry name" value="DNA-BINDING TRANSCRIPTIONAL ACTIVATOR DEVR_DOSR"/>
    <property type="match status" value="1"/>
</dbReference>
<accession>A0ABW2AEI9</accession>
<dbReference type="InterPro" id="IPR036388">
    <property type="entry name" value="WH-like_DNA-bd_sf"/>
</dbReference>
<evidence type="ECO:0000313" key="6">
    <source>
        <dbReference type="Proteomes" id="UP001596298"/>
    </source>
</evidence>
<dbReference type="InterPro" id="IPR000792">
    <property type="entry name" value="Tscrpt_reg_LuxR_C"/>
</dbReference>
<dbReference type="InterPro" id="IPR011990">
    <property type="entry name" value="TPR-like_helical_dom_sf"/>
</dbReference>
<dbReference type="Gene3D" id="1.25.40.10">
    <property type="entry name" value="Tetratricopeptide repeat domain"/>
    <property type="match status" value="1"/>
</dbReference>
<dbReference type="Pfam" id="PF00196">
    <property type="entry name" value="GerE"/>
    <property type="match status" value="1"/>
</dbReference>
<evidence type="ECO:0000259" key="4">
    <source>
        <dbReference type="PROSITE" id="PS50043"/>
    </source>
</evidence>
<keyword evidence="6" id="KW-1185">Reference proteome</keyword>
<dbReference type="PRINTS" id="PR00038">
    <property type="entry name" value="HTHLUXR"/>
</dbReference>
<dbReference type="EMBL" id="JBHSWH010000001">
    <property type="protein sequence ID" value="MFC6705222.1"/>
    <property type="molecule type" value="Genomic_DNA"/>
</dbReference>
<keyword evidence="3" id="KW-0804">Transcription</keyword>
<dbReference type="SMART" id="SM00421">
    <property type="entry name" value="HTH_LUXR"/>
    <property type="match status" value="1"/>
</dbReference>
<gene>
    <name evidence="5" type="ORF">ACFQDH_08050</name>
</gene>
<reference evidence="6" key="1">
    <citation type="journal article" date="2019" name="Int. J. Syst. Evol. Microbiol.">
        <title>The Global Catalogue of Microorganisms (GCM) 10K type strain sequencing project: providing services to taxonomists for standard genome sequencing and annotation.</title>
        <authorList>
            <consortium name="The Broad Institute Genomics Platform"/>
            <consortium name="The Broad Institute Genome Sequencing Center for Infectious Disease"/>
            <person name="Wu L."/>
            <person name="Ma J."/>
        </authorList>
    </citation>
    <scope>NUCLEOTIDE SEQUENCE [LARGE SCALE GENOMIC DNA]</scope>
    <source>
        <strain evidence="6">CCUG 58127</strain>
    </source>
</reference>
<sequence length="609" mass="65816">MITVLGGQIGFRHPLVRAAIYADAAPEERRAAHRAVAGALPDYDIDLRAWHLSEASWSPDAEVADLMTLTAEHAAARTAYSVASTAYERAARLSPEPKQQLISLTRAAENAWAAGLAQRALGLLDELRGLPGNAEMGTADLQLRAAIAARTGSLVVARDLLEHAAGLEPDADTAVMLLADALHATFYLADTDSSRRLAAKLTAALAKATSSQARALGLVATGMAKVLTNQGGVEELRSAVPLLAECTELRSDSRRPAWLMLAPLFLRDSNAAGRELRLVVDEARNRAGVGELPNLLFHVARDQATTDSWTRAEANYSEAIRLARDTGQSTELAVSLAGLACLEARQGRAEACRTHAAEALPICVNRNIHLPEAWVHFALGDLELALGNPGAAVEQFLRLEGLLQRLGLRDPDLSASPELTDALLRLGKVEEARICVSGYLIAADSKGQPWAVARAQRARGLVAPHGQFDEPFREALKIHAETLDTFETGRTRLAYGARLRRIGRRVDARAELHRAFEIFTGLGADRWADQAAVELDATGERVPRRDPAGITSLTPQELQVSLLLAEGRTTRETAAALFLSPKTVEYHLRKVYTKLGIRSRAELAKCLLR</sequence>
<protein>
    <submittedName>
        <fullName evidence="5">LuxR C-terminal-related transcriptional regulator</fullName>
    </submittedName>
</protein>
<keyword evidence="1" id="KW-0805">Transcription regulation</keyword>
<proteinExistence type="predicted"/>
<dbReference type="Gene3D" id="1.10.10.10">
    <property type="entry name" value="Winged helix-like DNA-binding domain superfamily/Winged helix DNA-binding domain"/>
    <property type="match status" value="1"/>
</dbReference>
<dbReference type="SUPFAM" id="SSF48452">
    <property type="entry name" value="TPR-like"/>
    <property type="match status" value="1"/>
</dbReference>
<evidence type="ECO:0000256" key="3">
    <source>
        <dbReference type="ARBA" id="ARBA00023163"/>
    </source>
</evidence>